<evidence type="ECO:0000256" key="6">
    <source>
        <dbReference type="RuleBase" id="RU362125"/>
    </source>
</evidence>
<gene>
    <name evidence="10" type="ORF">SAMN00768000_3229</name>
</gene>
<feature type="domain" description="Acyl-CoA dehydrogenase/oxidase C-terminal" evidence="7">
    <location>
        <begin position="232"/>
        <end position="387"/>
    </location>
</feature>
<dbReference type="InterPro" id="IPR036250">
    <property type="entry name" value="AcylCo_DH-like_C"/>
</dbReference>
<evidence type="ECO:0000256" key="4">
    <source>
        <dbReference type="ARBA" id="ARBA00022827"/>
    </source>
</evidence>
<dbReference type="OrthoDB" id="9802447at2"/>
<evidence type="ECO:0000256" key="3">
    <source>
        <dbReference type="ARBA" id="ARBA00022630"/>
    </source>
</evidence>
<keyword evidence="11" id="KW-1185">Reference proteome</keyword>
<dbReference type="Proteomes" id="UP000192660">
    <property type="component" value="Unassembled WGS sequence"/>
</dbReference>
<dbReference type="Pfam" id="PF02770">
    <property type="entry name" value="Acyl-CoA_dh_M"/>
    <property type="match status" value="1"/>
</dbReference>
<dbReference type="GO" id="GO:0003995">
    <property type="term" value="F:acyl-CoA dehydrogenase activity"/>
    <property type="evidence" value="ECO:0007669"/>
    <property type="project" value="InterPro"/>
</dbReference>
<evidence type="ECO:0000256" key="5">
    <source>
        <dbReference type="ARBA" id="ARBA00023002"/>
    </source>
</evidence>
<dbReference type="FunFam" id="1.10.540.10:FF:000002">
    <property type="entry name" value="Acyl-CoA dehydrogenase FadE19"/>
    <property type="match status" value="1"/>
</dbReference>
<dbReference type="InterPro" id="IPR009075">
    <property type="entry name" value="AcylCo_DH/oxidase_C"/>
</dbReference>
<dbReference type="AlphaFoldDB" id="A0A1W1WLM5"/>
<dbReference type="Pfam" id="PF02771">
    <property type="entry name" value="Acyl-CoA_dh_N"/>
    <property type="match status" value="1"/>
</dbReference>
<evidence type="ECO:0000313" key="10">
    <source>
        <dbReference type="EMBL" id="SMC07156.1"/>
    </source>
</evidence>
<dbReference type="PROSITE" id="PS00073">
    <property type="entry name" value="ACYL_COA_DH_2"/>
    <property type="match status" value="1"/>
</dbReference>
<accession>A0A1W1WLM5</accession>
<dbReference type="FunFam" id="1.20.140.10:FF:000004">
    <property type="entry name" value="Acyl-CoA dehydrogenase FadE25"/>
    <property type="match status" value="1"/>
</dbReference>
<dbReference type="InterPro" id="IPR046373">
    <property type="entry name" value="Acyl-CoA_Oxase/DH_mid-dom_sf"/>
</dbReference>
<dbReference type="GO" id="GO:0050660">
    <property type="term" value="F:flavin adenine dinucleotide binding"/>
    <property type="evidence" value="ECO:0007669"/>
    <property type="project" value="InterPro"/>
</dbReference>
<name>A0A1W1WLM5_SULTA</name>
<evidence type="ECO:0000313" key="11">
    <source>
        <dbReference type="Proteomes" id="UP000192660"/>
    </source>
</evidence>
<feature type="domain" description="Acyl-CoA oxidase/dehydrogenase middle" evidence="8">
    <location>
        <begin position="125"/>
        <end position="220"/>
    </location>
</feature>
<dbReference type="InterPro" id="IPR009100">
    <property type="entry name" value="AcylCoA_DH/oxidase_NM_dom_sf"/>
</dbReference>
<keyword evidence="3 6" id="KW-0285">Flavoprotein</keyword>
<dbReference type="Gene3D" id="2.40.110.10">
    <property type="entry name" value="Butyryl-CoA Dehydrogenase, subunit A, domain 2"/>
    <property type="match status" value="1"/>
</dbReference>
<dbReference type="InterPro" id="IPR006089">
    <property type="entry name" value="Acyl-CoA_DH_CS"/>
</dbReference>
<sequence length="392" mass="43028">MANLTHVGLTDEQQLFRETVRRLAEDKVKPRAQEIDESGEFPWDIVELFREYGLLGVAMPEEYGGGGADLLTFCIAVEEIARVCATSALIIAAQHLGAMPILIAGNTDQKRRYLPAIARGERLSAFALTEPEAGSDAGGTKTRAIREGDHYRLTGSKVFITNGGLAKTMVVFASTDPSQGTRGISAFIVELDQPGVMVGRIEKKMGIKGSQTAQLLFDNVLVDASNRLGDEGEGFKIAMRTLDRTRPGIAAQALGIAQGALDVALDYLYQRQQFGTSLSQFEGLQFMVADMQTQIEASRQLLYRAAEIIETAGFESHASKEVTRYSAMAKLMCSDTAMRVTTDAVQLLGGYGYIRDYPVERMMRDAKITQIYEGTNQIQRLVIFRNMEHGGF</sequence>
<proteinExistence type="inferred from homology"/>
<dbReference type="InterPro" id="IPR013786">
    <property type="entry name" value="AcylCoA_DH/ox_N"/>
</dbReference>
<reference evidence="11" key="1">
    <citation type="submission" date="2017-04" db="EMBL/GenBank/DDBJ databases">
        <authorList>
            <person name="Varghese N."/>
            <person name="Submissions S."/>
        </authorList>
    </citation>
    <scope>NUCLEOTIDE SEQUENCE [LARGE SCALE GENOMIC DNA]</scope>
    <source>
        <strain evidence="11">DSM 9293</strain>
    </source>
</reference>
<dbReference type="FunFam" id="2.40.110.10:FF:000001">
    <property type="entry name" value="Acyl-CoA dehydrogenase, mitochondrial"/>
    <property type="match status" value="1"/>
</dbReference>
<dbReference type="SUPFAM" id="SSF47203">
    <property type="entry name" value="Acyl-CoA dehydrogenase C-terminal domain-like"/>
    <property type="match status" value="1"/>
</dbReference>
<keyword evidence="4 6" id="KW-0274">FAD</keyword>
<dbReference type="InterPro" id="IPR006091">
    <property type="entry name" value="Acyl-CoA_Oxase/DH_mid-dom"/>
</dbReference>
<dbReference type="PROSITE" id="PS00072">
    <property type="entry name" value="ACYL_COA_DH_1"/>
    <property type="match status" value="1"/>
</dbReference>
<evidence type="ECO:0000259" key="7">
    <source>
        <dbReference type="Pfam" id="PF00441"/>
    </source>
</evidence>
<dbReference type="PANTHER" id="PTHR43884:SF12">
    <property type="entry name" value="ISOVALERYL-COA DEHYDROGENASE, MITOCHONDRIAL-RELATED"/>
    <property type="match status" value="1"/>
</dbReference>
<protein>
    <submittedName>
        <fullName evidence="10">Acyl-CoA dehydrogenase</fullName>
    </submittedName>
</protein>
<dbReference type="PIRSF" id="PIRSF016578">
    <property type="entry name" value="HsaA"/>
    <property type="match status" value="1"/>
</dbReference>
<dbReference type="STRING" id="28034.BFX07_06500"/>
<evidence type="ECO:0000256" key="1">
    <source>
        <dbReference type="ARBA" id="ARBA00001974"/>
    </source>
</evidence>
<dbReference type="InterPro" id="IPR037069">
    <property type="entry name" value="AcylCoA_DH/ox_N_sf"/>
</dbReference>
<evidence type="ECO:0000259" key="9">
    <source>
        <dbReference type="Pfam" id="PF02771"/>
    </source>
</evidence>
<organism evidence="10 11">
    <name type="scientific">Sulfobacillus thermosulfidooxidans (strain DSM 9293 / VKM B-1269 / AT-1)</name>
    <dbReference type="NCBI Taxonomy" id="929705"/>
    <lineage>
        <taxon>Bacteria</taxon>
        <taxon>Bacillati</taxon>
        <taxon>Bacillota</taxon>
        <taxon>Clostridia</taxon>
        <taxon>Eubacteriales</taxon>
        <taxon>Clostridiales Family XVII. Incertae Sedis</taxon>
        <taxon>Sulfobacillus</taxon>
    </lineage>
</organism>
<dbReference type="PANTHER" id="PTHR43884">
    <property type="entry name" value="ACYL-COA DEHYDROGENASE"/>
    <property type="match status" value="1"/>
</dbReference>
<dbReference type="RefSeq" id="WP_020374850.1">
    <property type="nucleotide sequence ID" value="NZ_FWWY01000001.1"/>
</dbReference>
<keyword evidence="5 6" id="KW-0560">Oxidoreductase</keyword>
<dbReference type="Pfam" id="PF00441">
    <property type="entry name" value="Acyl-CoA_dh_1"/>
    <property type="match status" value="1"/>
</dbReference>
<dbReference type="Gene3D" id="1.20.140.10">
    <property type="entry name" value="Butyryl-CoA Dehydrogenase, subunit A, domain 3"/>
    <property type="match status" value="1"/>
</dbReference>
<evidence type="ECO:0000256" key="2">
    <source>
        <dbReference type="ARBA" id="ARBA00009347"/>
    </source>
</evidence>
<dbReference type="SUPFAM" id="SSF56645">
    <property type="entry name" value="Acyl-CoA dehydrogenase NM domain-like"/>
    <property type="match status" value="1"/>
</dbReference>
<evidence type="ECO:0000259" key="8">
    <source>
        <dbReference type="Pfam" id="PF02770"/>
    </source>
</evidence>
<dbReference type="Gene3D" id="1.10.540.10">
    <property type="entry name" value="Acyl-CoA dehydrogenase/oxidase, N-terminal domain"/>
    <property type="match status" value="1"/>
</dbReference>
<feature type="domain" description="Acyl-CoA dehydrogenase/oxidase N-terminal" evidence="9">
    <location>
        <begin position="10"/>
        <end position="121"/>
    </location>
</feature>
<dbReference type="EMBL" id="FWWY01000001">
    <property type="protein sequence ID" value="SMC07156.1"/>
    <property type="molecule type" value="Genomic_DNA"/>
</dbReference>
<comment type="similarity">
    <text evidence="2 6">Belongs to the acyl-CoA dehydrogenase family.</text>
</comment>
<comment type="cofactor">
    <cofactor evidence="1 6">
        <name>FAD</name>
        <dbReference type="ChEBI" id="CHEBI:57692"/>
    </cofactor>
</comment>